<comment type="subunit">
    <text evidence="3">Binds to multiple calmodulin (CaM) in the presence of Ca(2+) and CaM-like proteins.</text>
</comment>
<accession>A0A2P2LWQ0</accession>
<evidence type="ECO:0000259" key="5">
    <source>
        <dbReference type="Pfam" id="PF13178"/>
    </source>
</evidence>
<dbReference type="GO" id="GO:0005516">
    <property type="term" value="F:calmodulin binding"/>
    <property type="evidence" value="ECO:0007669"/>
    <property type="project" value="UniProtKB-KW"/>
</dbReference>
<evidence type="ECO:0000256" key="3">
    <source>
        <dbReference type="ARBA" id="ARBA00024378"/>
    </source>
</evidence>
<evidence type="ECO:0000256" key="1">
    <source>
        <dbReference type="ARBA" id="ARBA00022860"/>
    </source>
</evidence>
<sequence length="588" mass="65247">MGRSSRRWIKNVLFGKKLSKSNTGKGREKFGNEKTVAVKESEVDATLVPSVVSHLSLNMIDRAERRSELENKENENLPHEDRPFLLGIQDENLQESLPLNKPSDPEKMRQEKAATLAQAAFRGYLACRAFKALKGIIRLQAVIRGHLVRRQAVATLCCMLGIVKLQALGRGKKIRSSDVGQEIYKKCIHVENLDRKPVNSNGVSLPIQILKMSGNAFVRKLLVSSPTVMPLRLYYDSVEPNSVSSWLECWSTSNFWKPVPQPKKLPNAQMQRKHGNGQMVDADTGRPKRSARRVATGNLDNNLVQASSEFEKPKRNFRKVPNQPVDTAHENLQNEFEKVKRSLRKVHNPILENSAQSELEIEKPKQSLEKASCATGDDILGQSMVHSGEKMKKGSTLVTAKQSDLVENLPTLTTVDLPDVQRIPEPTNEAYKEPQCDDAFVESKPLVQSGGKDEKTPVTNGDLGHKEDSTGKKNQKSGQKTLSASKQERAENGLQSSPTLPSYMAATESAKAKLRAQGSPRFSQNGSEKNNITRRHSLPTSANSKVSSESPRTQRVVNAGAKLRNKSERLLSSSIDVNAKGTQVECRR</sequence>
<dbReference type="AlphaFoldDB" id="A0A2P2LWQ0"/>
<dbReference type="EMBL" id="GGEC01041911">
    <property type="protein sequence ID" value="MBX22395.1"/>
    <property type="molecule type" value="Transcribed_RNA"/>
</dbReference>
<dbReference type="InterPro" id="IPR000048">
    <property type="entry name" value="IQ_motif_EF-hand-BS"/>
</dbReference>
<evidence type="ECO:0000313" key="6">
    <source>
        <dbReference type="EMBL" id="MBX22395.1"/>
    </source>
</evidence>
<feature type="compositionally biased region" description="Polar residues" evidence="4">
    <location>
        <begin position="520"/>
        <end position="530"/>
    </location>
</feature>
<name>A0A2P2LWQ0_RHIMU</name>
<dbReference type="Pfam" id="PF13178">
    <property type="entry name" value="DUF4005"/>
    <property type="match status" value="1"/>
</dbReference>
<dbReference type="Pfam" id="PF00612">
    <property type="entry name" value="IQ"/>
    <property type="match status" value="2"/>
</dbReference>
<dbReference type="InterPro" id="IPR025064">
    <property type="entry name" value="DUF4005"/>
</dbReference>
<reference evidence="6" key="1">
    <citation type="submission" date="2018-02" db="EMBL/GenBank/DDBJ databases">
        <title>Rhizophora mucronata_Transcriptome.</title>
        <authorList>
            <person name="Meera S.P."/>
            <person name="Sreeshan A."/>
            <person name="Augustine A."/>
        </authorList>
    </citation>
    <scope>NUCLEOTIDE SEQUENCE</scope>
    <source>
        <tissue evidence="6">Leaf</tissue>
    </source>
</reference>
<feature type="domain" description="DUF4005" evidence="5">
    <location>
        <begin position="484"/>
        <end position="567"/>
    </location>
</feature>
<proteinExistence type="inferred from homology"/>
<comment type="similarity">
    <text evidence="2">Belongs to the IQD family.</text>
</comment>
<dbReference type="PANTHER" id="PTHR32295:SF281">
    <property type="entry name" value="PROTEIN IQ-DOMAIN 31"/>
    <property type="match status" value="1"/>
</dbReference>
<dbReference type="PROSITE" id="PS50096">
    <property type="entry name" value="IQ"/>
    <property type="match status" value="2"/>
</dbReference>
<dbReference type="PANTHER" id="PTHR32295">
    <property type="entry name" value="IQ-DOMAIN 5-RELATED"/>
    <property type="match status" value="1"/>
</dbReference>
<keyword evidence="1" id="KW-0112">Calmodulin-binding</keyword>
<evidence type="ECO:0000256" key="4">
    <source>
        <dbReference type="SAM" id="MobiDB-lite"/>
    </source>
</evidence>
<evidence type="ECO:0000256" key="2">
    <source>
        <dbReference type="ARBA" id="ARBA00024341"/>
    </source>
</evidence>
<protein>
    <submittedName>
        <fullName evidence="6">Uncharacterized protein MANES_06G095300</fullName>
    </submittedName>
</protein>
<dbReference type="Gene3D" id="1.20.5.190">
    <property type="match status" value="1"/>
</dbReference>
<dbReference type="EMBL" id="GGEC01041914">
    <property type="protein sequence ID" value="MBX22398.1"/>
    <property type="molecule type" value="Transcribed_RNA"/>
</dbReference>
<dbReference type="CDD" id="cd23767">
    <property type="entry name" value="IQCD"/>
    <property type="match status" value="1"/>
</dbReference>
<feature type="compositionally biased region" description="Polar residues" evidence="4">
    <location>
        <begin position="538"/>
        <end position="556"/>
    </location>
</feature>
<feature type="region of interest" description="Disordered" evidence="4">
    <location>
        <begin position="417"/>
        <end position="567"/>
    </location>
</feature>
<organism evidence="6">
    <name type="scientific">Rhizophora mucronata</name>
    <name type="common">Asiatic mangrove</name>
    <dbReference type="NCBI Taxonomy" id="61149"/>
    <lineage>
        <taxon>Eukaryota</taxon>
        <taxon>Viridiplantae</taxon>
        <taxon>Streptophyta</taxon>
        <taxon>Embryophyta</taxon>
        <taxon>Tracheophyta</taxon>
        <taxon>Spermatophyta</taxon>
        <taxon>Magnoliopsida</taxon>
        <taxon>eudicotyledons</taxon>
        <taxon>Gunneridae</taxon>
        <taxon>Pentapetalae</taxon>
        <taxon>rosids</taxon>
        <taxon>fabids</taxon>
        <taxon>Malpighiales</taxon>
        <taxon>Rhizophoraceae</taxon>
        <taxon>Rhizophora</taxon>
    </lineage>
</organism>
<feature type="region of interest" description="Disordered" evidence="4">
    <location>
        <begin position="266"/>
        <end position="288"/>
    </location>
</feature>
<dbReference type="SMART" id="SM00015">
    <property type="entry name" value="IQ"/>
    <property type="match status" value="2"/>
</dbReference>
<feature type="compositionally biased region" description="Polar residues" evidence="4">
    <location>
        <begin position="476"/>
        <end position="485"/>
    </location>
</feature>